<dbReference type="SUPFAM" id="SSF53335">
    <property type="entry name" value="S-adenosyl-L-methionine-dependent methyltransferases"/>
    <property type="match status" value="1"/>
</dbReference>
<proteinExistence type="predicted"/>
<dbReference type="Proteomes" id="UP000254841">
    <property type="component" value="Unassembled WGS sequence"/>
</dbReference>
<dbReference type="GO" id="GO:0032259">
    <property type="term" value="P:methylation"/>
    <property type="evidence" value="ECO:0007669"/>
    <property type="project" value="UniProtKB-KW"/>
</dbReference>
<dbReference type="AlphaFoldDB" id="A0A377J1N7"/>
<dbReference type="PANTHER" id="PTHR34203">
    <property type="entry name" value="METHYLTRANSFERASE, FKBM FAMILY PROTEIN"/>
    <property type="match status" value="1"/>
</dbReference>
<dbReference type="EMBL" id="UGHV01000001">
    <property type="protein sequence ID" value="STO96397.1"/>
    <property type="molecule type" value="Genomic_DNA"/>
</dbReference>
<accession>A0A377J1N7</accession>
<dbReference type="GO" id="GO:0008168">
    <property type="term" value="F:methyltransferase activity"/>
    <property type="evidence" value="ECO:0007669"/>
    <property type="project" value="UniProtKB-KW"/>
</dbReference>
<protein>
    <submittedName>
        <fullName evidence="2">Methyltransferase, FkbM family</fullName>
    </submittedName>
</protein>
<dbReference type="Pfam" id="PF05050">
    <property type="entry name" value="Methyltransf_21"/>
    <property type="match status" value="1"/>
</dbReference>
<feature type="domain" description="Methyltransferase FkbM" evidence="1">
    <location>
        <begin position="88"/>
        <end position="272"/>
    </location>
</feature>
<dbReference type="InterPro" id="IPR052514">
    <property type="entry name" value="SAM-dependent_MTase"/>
</dbReference>
<dbReference type="OrthoDB" id="5679686at2"/>
<evidence type="ECO:0000313" key="2">
    <source>
        <dbReference type="EMBL" id="STO96397.1"/>
    </source>
</evidence>
<dbReference type="InterPro" id="IPR029063">
    <property type="entry name" value="SAM-dependent_MTases_sf"/>
</dbReference>
<keyword evidence="2" id="KW-0489">Methyltransferase</keyword>
<evidence type="ECO:0000259" key="1">
    <source>
        <dbReference type="Pfam" id="PF05050"/>
    </source>
</evidence>
<dbReference type="NCBIfam" id="TIGR01444">
    <property type="entry name" value="fkbM_fam"/>
    <property type="match status" value="1"/>
</dbReference>
<sequence>MKFLAQAIYQHTLKTQSRLCFRILLHLRKFLLRFCDPVITATFRGLRLTMPFSHTIFINQKLYPHYDMRLQAIAQYICAKDGRLAMIDVGANIGDTAVLSLSDQASNASYLLIEGERSYADLIYTNLSHNLRSLHKLPSPDSYAIYTTNSTLDSTGGGGDHKLFYIYTTFLGQSDSCEKYAMSLQDGSGKLVASSTSSSITTLDHIIQQTNFTPNFIKIDTDGFDFKVLRGARATISAFMPTLYFEWSLSHLLEQGESPTSIFPMLRDLGYEKLVIFDNFGDLLCVLDSTDRLNLSLLMGYTNTSKQIHYYDVLAIHRASSFCLQEYLRIYASGA</sequence>
<dbReference type="PANTHER" id="PTHR34203:SF15">
    <property type="entry name" value="SLL1173 PROTEIN"/>
    <property type="match status" value="1"/>
</dbReference>
<keyword evidence="2" id="KW-0808">Transferase</keyword>
<evidence type="ECO:0000313" key="3">
    <source>
        <dbReference type="Proteomes" id="UP000254841"/>
    </source>
</evidence>
<organism evidence="2 3">
    <name type="scientific">Helicobacter canis</name>
    <dbReference type="NCBI Taxonomy" id="29419"/>
    <lineage>
        <taxon>Bacteria</taxon>
        <taxon>Pseudomonadati</taxon>
        <taxon>Campylobacterota</taxon>
        <taxon>Epsilonproteobacteria</taxon>
        <taxon>Campylobacterales</taxon>
        <taxon>Helicobacteraceae</taxon>
        <taxon>Helicobacter</taxon>
    </lineage>
</organism>
<reference evidence="2 3" key="1">
    <citation type="submission" date="2018-06" db="EMBL/GenBank/DDBJ databases">
        <authorList>
            <consortium name="Pathogen Informatics"/>
            <person name="Doyle S."/>
        </authorList>
    </citation>
    <scope>NUCLEOTIDE SEQUENCE [LARGE SCALE GENOMIC DNA]</scope>
    <source>
        <strain evidence="2 3">NCTC12410</strain>
    </source>
</reference>
<dbReference type="RefSeq" id="WP_115010737.1">
    <property type="nucleotide sequence ID" value="NZ_UGHV01000001.1"/>
</dbReference>
<name>A0A377J1N7_9HELI</name>
<gene>
    <name evidence="2" type="ORF">NCTC12410_00209</name>
</gene>
<dbReference type="InterPro" id="IPR006342">
    <property type="entry name" value="FkbM_mtfrase"/>
</dbReference>
<dbReference type="Gene3D" id="3.40.50.150">
    <property type="entry name" value="Vaccinia Virus protein VP39"/>
    <property type="match status" value="1"/>
</dbReference>